<keyword evidence="4" id="KW-1185">Reference proteome</keyword>
<evidence type="ECO:0000313" key="3">
    <source>
        <dbReference type="EMBL" id="WNG44153.1"/>
    </source>
</evidence>
<gene>
    <name evidence="3" type="ORF">F0U60_08575</name>
</gene>
<name>A0ABY9WK96_9BACT</name>
<dbReference type="Proteomes" id="UP001611383">
    <property type="component" value="Chromosome"/>
</dbReference>
<organism evidence="3 4">
    <name type="scientific">Archangium minus</name>
    <dbReference type="NCBI Taxonomy" id="83450"/>
    <lineage>
        <taxon>Bacteria</taxon>
        <taxon>Pseudomonadati</taxon>
        <taxon>Myxococcota</taxon>
        <taxon>Myxococcia</taxon>
        <taxon>Myxococcales</taxon>
        <taxon>Cystobacterineae</taxon>
        <taxon>Archangiaceae</taxon>
        <taxon>Archangium</taxon>
    </lineage>
</organism>
<feature type="transmembrane region" description="Helical" evidence="2">
    <location>
        <begin position="252"/>
        <end position="273"/>
    </location>
</feature>
<reference evidence="3 4" key="1">
    <citation type="submission" date="2019-08" db="EMBL/GenBank/DDBJ databases">
        <title>Archangium and Cystobacter genomes.</title>
        <authorList>
            <person name="Chen I.-C.K."/>
            <person name="Wielgoss S."/>
        </authorList>
    </citation>
    <scope>NUCLEOTIDE SEQUENCE [LARGE SCALE GENOMIC DNA]</scope>
    <source>
        <strain evidence="3 4">Cbm 6</strain>
    </source>
</reference>
<feature type="coiled-coil region" evidence="1">
    <location>
        <begin position="353"/>
        <end position="388"/>
    </location>
</feature>
<accession>A0ABY9WK96</accession>
<evidence type="ECO:0000256" key="1">
    <source>
        <dbReference type="SAM" id="Coils"/>
    </source>
</evidence>
<sequence length="395" mass="43749">MKRCGDDQWWVDGSRLIIQYESKRSRLIRGGFLLFTAAASGAWLVARPREFLSPLLVLVFSLISGLEQLLGVRRIVLERGEHGRVTWGRGLGIPFYRSERPLAAFTQVRLLTSESQSQRTPPGKVVLHGPEGVALPLSSTHDDDEALALAEAVARHAGLGLQVDGGRVRSFEETTAREGSRFRSWKEERPTSSKPKAPTSVRIQVAEQDGRLVATLSAPGWLGYRWQLGTEMGVLGLGLVPCYLVNNSFRSLAPGVVLSLLGGAAVILGMGFMSLRETLNAMRTTCRLTVSRQGLEVTWAGGRTREPIRIAAHLIRDIDVRAHLQQGERRARPMLVIEREGGELLALGAKLPREALTELAGRLRQRLAEVLEARRREQGDEVRQAQVRRSPVMER</sequence>
<evidence type="ECO:0000313" key="4">
    <source>
        <dbReference type="Proteomes" id="UP001611383"/>
    </source>
</evidence>
<feature type="transmembrane region" description="Helical" evidence="2">
    <location>
        <begin position="27"/>
        <end position="45"/>
    </location>
</feature>
<proteinExistence type="predicted"/>
<keyword evidence="2" id="KW-0472">Membrane</keyword>
<evidence type="ECO:0000256" key="2">
    <source>
        <dbReference type="SAM" id="Phobius"/>
    </source>
</evidence>
<keyword evidence="2" id="KW-1133">Transmembrane helix</keyword>
<dbReference type="RefSeq" id="WP_395816394.1">
    <property type="nucleotide sequence ID" value="NZ_CP043494.1"/>
</dbReference>
<evidence type="ECO:0008006" key="5">
    <source>
        <dbReference type="Google" id="ProtNLM"/>
    </source>
</evidence>
<protein>
    <recommendedName>
        <fullName evidence="5">PH domain-containing protein</fullName>
    </recommendedName>
</protein>
<keyword evidence="2" id="KW-0812">Transmembrane</keyword>
<dbReference type="EMBL" id="CP043494">
    <property type="protein sequence ID" value="WNG44153.1"/>
    <property type="molecule type" value="Genomic_DNA"/>
</dbReference>
<keyword evidence="1" id="KW-0175">Coiled coil</keyword>